<dbReference type="PROSITE" id="PS51379">
    <property type="entry name" value="4FE4S_FER_2"/>
    <property type="match status" value="2"/>
</dbReference>
<evidence type="ECO:0000313" key="7">
    <source>
        <dbReference type="Proteomes" id="UP000007347"/>
    </source>
</evidence>
<dbReference type="GO" id="GO:0046872">
    <property type="term" value="F:metal ion binding"/>
    <property type="evidence" value="ECO:0007669"/>
    <property type="project" value="UniProtKB-KW"/>
</dbReference>
<evidence type="ECO:0000313" key="6">
    <source>
        <dbReference type="EMBL" id="CCK79168.1"/>
    </source>
</evidence>
<dbReference type="Proteomes" id="UP000007347">
    <property type="component" value="Chromosome"/>
</dbReference>
<evidence type="ECO:0000259" key="5">
    <source>
        <dbReference type="PROSITE" id="PS51379"/>
    </source>
</evidence>
<reference evidence="6 7" key="1">
    <citation type="journal article" date="2013" name="Environ. Microbiol.">
        <title>Complete genome, catabolic sub-proteomes and key-metabolites of Desulfobacula toluolica Tol2, a marine, aromatic compound-degrading, sulfate-reducing bacterium.</title>
        <authorList>
            <person name="Wohlbrand L."/>
            <person name="Jacob J.H."/>
            <person name="Kube M."/>
            <person name="Mussmann M."/>
            <person name="Jarling R."/>
            <person name="Beck A."/>
            <person name="Amann R."/>
            <person name="Wilkes H."/>
            <person name="Reinhardt R."/>
            <person name="Rabus R."/>
        </authorList>
    </citation>
    <scope>NUCLEOTIDE SEQUENCE [LARGE SCALE GENOMIC DNA]</scope>
    <source>
        <strain evidence="7">DSM 7467 / Tol2</strain>
    </source>
</reference>
<keyword evidence="2" id="KW-0479">Metal-binding</keyword>
<evidence type="ECO:0000256" key="1">
    <source>
        <dbReference type="ARBA" id="ARBA00022485"/>
    </source>
</evidence>
<dbReference type="Gene3D" id="3.40.50.11440">
    <property type="match status" value="1"/>
</dbReference>
<keyword evidence="1" id="KW-0004">4Fe-4S</keyword>
<protein>
    <submittedName>
        <fullName evidence="6">4Fe-4S ferredoxin iron-sulfur binding domain protein</fullName>
    </submittedName>
</protein>
<dbReference type="RefSeq" id="WP_014956515.1">
    <property type="nucleotide sequence ID" value="NC_018645.1"/>
</dbReference>
<evidence type="ECO:0000256" key="2">
    <source>
        <dbReference type="ARBA" id="ARBA00022723"/>
    </source>
</evidence>
<evidence type="ECO:0000256" key="3">
    <source>
        <dbReference type="ARBA" id="ARBA00023004"/>
    </source>
</evidence>
<dbReference type="SUPFAM" id="SSF54862">
    <property type="entry name" value="4Fe-4S ferredoxins"/>
    <property type="match status" value="1"/>
</dbReference>
<dbReference type="STRING" id="651182.TOL2_C10030"/>
<dbReference type="PROSITE" id="PS00198">
    <property type="entry name" value="4FE4S_FER_1"/>
    <property type="match status" value="1"/>
</dbReference>
<keyword evidence="4" id="KW-0411">Iron-sulfur</keyword>
<organism evidence="6 7">
    <name type="scientific">Desulfobacula toluolica (strain DSM 7467 / Tol2)</name>
    <dbReference type="NCBI Taxonomy" id="651182"/>
    <lineage>
        <taxon>Bacteria</taxon>
        <taxon>Pseudomonadati</taxon>
        <taxon>Thermodesulfobacteriota</taxon>
        <taxon>Desulfobacteria</taxon>
        <taxon>Desulfobacterales</taxon>
        <taxon>Desulfobacteraceae</taxon>
        <taxon>Desulfobacula</taxon>
    </lineage>
</organism>
<sequence>MTADIFFMDLEATSRENLPQKLSRLIKTAGIEKCLNEKDLTAVKIHFGEQGNTAYIRPVFIRKIIQTIKEFKATPFLTDANTLYVGTRSDSVSHIHTAIENGFSYSSMDATPIIIADGLRGKGETPVTVDQKHCKQVYIGSEIINADALVSVAHFKGHELSGFGGTLKNLGMGCASRRGKLDQHSNVSPKIKRKTCIGCGECEKHCPSGAISLKEKKAYIDKKKCIGCGECIVRCPTESVNINWNQTVPVFLEKMMEYTMGVLKNKENKKIFINFITDIAPKCDCLSYTESPIVSNIGVLASTDPVAIDQASADLVNQQQALPGTVLATNLNPGEDKFKGLYPSVDWEHQLEYAEKLKLGTRKYKLIKLETLSYKQSNHG</sequence>
<dbReference type="OrthoDB" id="9781559at2"/>
<dbReference type="Pfam" id="PF04015">
    <property type="entry name" value="DUF362"/>
    <property type="match status" value="1"/>
</dbReference>
<feature type="domain" description="4Fe-4S ferredoxin-type" evidence="5">
    <location>
        <begin position="217"/>
        <end position="245"/>
    </location>
</feature>
<accession>K0NH31</accession>
<dbReference type="HOGENOM" id="CLU_046240_0_0_7"/>
<dbReference type="KEGG" id="dto:TOL2_C10030"/>
<dbReference type="GO" id="GO:0051539">
    <property type="term" value="F:4 iron, 4 sulfur cluster binding"/>
    <property type="evidence" value="ECO:0007669"/>
    <property type="project" value="UniProtKB-KW"/>
</dbReference>
<keyword evidence="3" id="KW-0408">Iron</keyword>
<dbReference type="InterPro" id="IPR050157">
    <property type="entry name" value="PSI_iron-sulfur_center"/>
</dbReference>
<name>K0NH31_DESTT</name>
<keyword evidence="7" id="KW-1185">Reference proteome</keyword>
<feature type="domain" description="4Fe-4S ferredoxin-type" evidence="5">
    <location>
        <begin position="187"/>
        <end position="216"/>
    </location>
</feature>
<evidence type="ECO:0000256" key="4">
    <source>
        <dbReference type="ARBA" id="ARBA00023014"/>
    </source>
</evidence>
<dbReference type="InterPro" id="IPR017896">
    <property type="entry name" value="4Fe4S_Fe-S-bd"/>
</dbReference>
<dbReference type="Gene3D" id="3.30.70.20">
    <property type="match status" value="1"/>
</dbReference>
<gene>
    <name evidence="6" type="ordered locus">TOL2_C10030</name>
</gene>
<dbReference type="EMBL" id="FO203503">
    <property type="protein sequence ID" value="CCK79168.1"/>
    <property type="molecule type" value="Genomic_DNA"/>
</dbReference>
<dbReference type="PATRIC" id="fig|651182.5.peg.1208"/>
<dbReference type="AlphaFoldDB" id="K0NH31"/>
<dbReference type="Pfam" id="PF12838">
    <property type="entry name" value="Fer4_7"/>
    <property type="match status" value="1"/>
</dbReference>
<proteinExistence type="predicted"/>
<dbReference type="InterPro" id="IPR017900">
    <property type="entry name" value="4Fe4S_Fe_S_CS"/>
</dbReference>
<dbReference type="PANTHER" id="PTHR24960:SF83">
    <property type="entry name" value="4FE-4S FERREDOXIN-TYPE DOMAIN-CONTAINING PROTEIN"/>
    <property type="match status" value="1"/>
</dbReference>
<dbReference type="PANTHER" id="PTHR24960">
    <property type="entry name" value="PHOTOSYSTEM I IRON-SULFUR CENTER-RELATED"/>
    <property type="match status" value="1"/>
</dbReference>
<dbReference type="InterPro" id="IPR007160">
    <property type="entry name" value="DUF362"/>
</dbReference>